<dbReference type="Proteomes" id="UP000248405">
    <property type="component" value="Unassembled WGS sequence"/>
</dbReference>
<dbReference type="InterPro" id="IPR027417">
    <property type="entry name" value="P-loop_NTPase"/>
</dbReference>
<dbReference type="EMBL" id="KZ821652">
    <property type="protein sequence ID" value="PYH63522.1"/>
    <property type="molecule type" value="Genomic_DNA"/>
</dbReference>
<reference evidence="2" key="1">
    <citation type="submission" date="2016-12" db="EMBL/GenBank/DDBJ databases">
        <title>The genomes of Aspergillus section Nigri reveals drivers in fungal speciation.</title>
        <authorList>
            <consortium name="DOE Joint Genome Institute"/>
            <person name="Vesth T.C."/>
            <person name="Nybo J."/>
            <person name="Theobald S."/>
            <person name="Brandl J."/>
            <person name="Frisvad J.C."/>
            <person name="Nielsen K.F."/>
            <person name="Lyhne E.K."/>
            <person name="Kogle M.E."/>
            <person name="Kuo A."/>
            <person name="Riley R."/>
            <person name="Clum A."/>
            <person name="Nolan M."/>
            <person name="Lipzen A."/>
            <person name="Salamov A."/>
            <person name="Henrissat B."/>
            <person name="Wiebenga A."/>
            <person name="De Vries R.P."/>
            <person name="Grigoriev I.V."/>
            <person name="Mortensen U.H."/>
            <person name="Andersen M.R."/>
            <person name="Baker S.E."/>
        </authorList>
    </citation>
    <scope>NUCLEOTIDE SEQUENCE [LARGE SCALE GENOMIC DNA]</scope>
    <source>
        <strain evidence="2">CBS 113365</strain>
    </source>
</reference>
<gene>
    <name evidence="2" type="ORF">BO88DRAFT_476144</name>
</gene>
<accession>A0A319C3Y7</accession>
<protein>
    <recommendedName>
        <fullName evidence="1">ATPase AAA-type core domain-containing protein</fullName>
    </recommendedName>
</protein>
<evidence type="ECO:0000313" key="2">
    <source>
        <dbReference type="EMBL" id="PYH63522.1"/>
    </source>
</evidence>
<proteinExistence type="predicted"/>
<name>A0A319C3Y7_ASPVC</name>
<dbReference type="SUPFAM" id="SSF52540">
    <property type="entry name" value="P-loop containing nucleoside triphosphate hydrolases"/>
    <property type="match status" value="1"/>
</dbReference>
<keyword evidence="3" id="KW-1185">Reference proteome</keyword>
<dbReference type="OrthoDB" id="5305673at2759"/>
<dbReference type="GO" id="GO:0016887">
    <property type="term" value="F:ATP hydrolysis activity"/>
    <property type="evidence" value="ECO:0007669"/>
    <property type="project" value="InterPro"/>
</dbReference>
<sequence>MAAVNVPQPLPQNDGQIGLSGFYYDQGDGGDQGGVVAGAQTRIWFTSNELSGALLERLNSLQLVTSSDDNESTVAGANRPWFELSIYRRGDEALNKLRWMSHENRFMTNDREYHEGRIFTEQTEIIKTLRAGDCIQVHAAADHMNSRNQYYKGTLVFGINVENNVQPADVPSLRALLGLAREIPNAASTVENLGNSTADQVEDRIRGNGGNPIVSRLRCESADRIATLANASQGAEKNVLLIIDADDLLRSTNADRRLSWGQTVENIWRVMEETCRRIGEQSTNNYFHLLIQIGFEGAIYKGFQTQDTKAHLIYEPTSAEGKLIRSYSDNDMRYFGFNGDKWEKLKTELMVAWERGLVFSLKEESARSIADLGITQIRDAMMTGIRWSRRCAPIMFPKGDTQEAMPTNDRMKLESGSEPVLVSVELDLIVQGQNAQEPTFKRPLVLDSLPCSPKKAAHDILKNGFDSVLPYMPGARFHNLVTADRGEVDGFRKIANTVEEWYRYNREPKPLSIAVFGQPGSGKSFGVKEVIKDTLYADRDNIVSLEYNLSQLQHENELQRAFEAIRTTRGMPIVFFDEFDSTFQGRQLGWLPHFIKPITRGVYKDGAVERPLGRGIYIFIGGTKTSYEEFFEDISDSSGLVRRPEETPDFWRSEKHFTALLDEMNRNPDRTSGPTLTSINLDISEVYQYSDLKDTFSQVQSEILSGRLPLVFFRNFDSDFGDEKLGWLKYFLAPMQDGEYLDNSVRCPIGRAIFFFEQGTDHFNGFPEVGFNSEDFQGAKVPDFVSRLRGHVKHEINYDYLYNVLNWYLKSQTVNKPLSIGVFRNCQRPPSQRLRIKKIFKDNLAGHVDILGPSSLGGEDETYFVIRRAMLLRSMLQRNFGFGEGKFIDMDSGVLNALLFTPRVLHGARSLESILSMSELNPDDKIKKGDICTEDQRMLHVNDPDFKAYLEGTKSAPATTRNEQHYAWIERKSGRSYKREVQH</sequence>
<dbReference type="InterPro" id="IPR003959">
    <property type="entry name" value="ATPase_AAA_core"/>
</dbReference>
<dbReference type="RefSeq" id="XP_025557316.1">
    <property type="nucleotide sequence ID" value="XM_025711919.1"/>
</dbReference>
<evidence type="ECO:0000259" key="1">
    <source>
        <dbReference type="Pfam" id="PF00004"/>
    </source>
</evidence>
<dbReference type="GO" id="GO:0005524">
    <property type="term" value="F:ATP binding"/>
    <property type="evidence" value="ECO:0007669"/>
    <property type="project" value="InterPro"/>
</dbReference>
<dbReference type="GeneID" id="37216511"/>
<evidence type="ECO:0000313" key="3">
    <source>
        <dbReference type="Proteomes" id="UP000248405"/>
    </source>
</evidence>
<dbReference type="Gene3D" id="3.40.50.300">
    <property type="entry name" value="P-loop containing nucleotide triphosphate hydrolases"/>
    <property type="match status" value="1"/>
</dbReference>
<dbReference type="Pfam" id="PF00004">
    <property type="entry name" value="AAA"/>
    <property type="match status" value="1"/>
</dbReference>
<dbReference type="AlphaFoldDB" id="A0A319C3Y7"/>
<feature type="domain" description="ATPase AAA-type core" evidence="1">
    <location>
        <begin position="515"/>
        <end position="586"/>
    </location>
</feature>
<organism evidence="2 3">
    <name type="scientific">Aspergillus vadensis (strain CBS 113365 / IMI 142717 / IBT 24658)</name>
    <dbReference type="NCBI Taxonomy" id="1448311"/>
    <lineage>
        <taxon>Eukaryota</taxon>
        <taxon>Fungi</taxon>
        <taxon>Dikarya</taxon>
        <taxon>Ascomycota</taxon>
        <taxon>Pezizomycotina</taxon>
        <taxon>Eurotiomycetes</taxon>
        <taxon>Eurotiomycetidae</taxon>
        <taxon>Eurotiales</taxon>
        <taxon>Aspergillaceae</taxon>
        <taxon>Aspergillus</taxon>
        <taxon>Aspergillus subgen. Circumdati</taxon>
    </lineage>
</organism>